<dbReference type="AlphaFoldDB" id="A0A2A4HV61"/>
<gene>
    <name evidence="2" type="ORF">COA17_16380</name>
</gene>
<name>A0A2A4HV61_9SPHN</name>
<sequence length="91" mass="9436">MACASTAPAQVATATAQEDDAEASPDVVITGARIDRAGFDAPTPTTIIGGDTLLVGNCPSMTLRTAADREKQRVSHRLTKSSSCFRSIGRA</sequence>
<reference evidence="2 3" key="1">
    <citation type="submission" date="2017-09" db="EMBL/GenBank/DDBJ databases">
        <title>Sphingomonas ginsenosidimutans KACC 14949, whole genome shotgun sequence.</title>
        <authorList>
            <person name="Feng G."/>
            <person name="Zhu H."/>
        </authorList>
    </citation>
    <scope>NUCLEOTIDE SEQUENCE [LARGE SCALE GENOMIC DNA]</scope>
    <source>
        <strain evidence="2 3">KACC 14949</strain>
    </source>
</reference>
<organism evidence="2 3">
    <name type="scientific">Sphingomonas ginsenosidimutans</name>
    <dbReference type="NCBI Taxonomy" id="862134"/>
    <lineage>
        <taxon>Bacteria</taxon>
        <taxon>Pseudomonadati</taxon>
        <taxon>Pseudomonadota</taxon>
        <taxon>Alphaproteobacteria</taxon>
        <taxon>Sphingomonadales</taxon>
        <taxon>Sphingomonadaceae</taxon>
        <taxon>Sphingomonas</taxon>
    </lineage>
</organism>
<dbReference type="Proteomes" id="UP000218784">
    <property type="component" value="Unassembled WGS sequence"/>
</dbReference>
<feature type="region of interest" description="Disordered" evidence="1">
    <location>
        <begin position="1"/>
        <end position="24"/>
    </location>
</feature>
<evidence type="ECO:0000313" key="3">
    <source>
        <dbReference type="Proteomes" id="UP000218784"/>
    </source>
</evidence>
<protein>
    <recommendedName>
        <fullName evidence="4">TonB-dependent receptor plug domain-containing protein</fullName>
    </recommendedName>
</protein>
<keyword evidence="3" id="KW-1185">Reference proteome</keyword>
<comment type="caution">
    <text evidence="2">The sequence shown here is derived from an EMBL/GenBank/DDBJ whole genome shotgun (WGS) entry which is preliminary data.</text>
</comment>
<feature type="compositionally biased region" description="Low complexity" evidence="1">
    <location>
        <begin position="1"/>
        <end position="16"/>
    </location>
</feature>
<accession>A0A2A4HV61</accession>
<proteinExistence type="predicted"/>
<evidence type="ECO:0000256" key="1">
    <source>
        <dbReference type="SAM" id="MobiDB-lite"/>
    </source>
</evidence>
<evidence type="ECO:0000313" key="2">
    <source>
        <dbReference type="EMBL" id="PCG07759.1"/>
    </source>
</evidence>
<dbReference type="EMBL" id="NWVD01000011">
    <property type="protein sequence ID" value="PCG07759.1"/>
    <property type="molecule type" value="Genomic_DNA"/>
</dbReference>
<evidence type="ECO:0008006" key="4">
    <source>
        <dbReference type="Google" id="ProtNLM"/>
    </source>
</evidence>